<dbReference type="Proteomes" id="UP001596492">
    <property type="component" value="Unassembled WGS sequence"/>
</dbReference>
<evidence type="ECO:0000256" key="1">
    <source>
        <dbReference type="SAM" id="Phobius"/>
    </source>
</evidence>
<keyword evidence="1" id="KW-0812">Transmembrane</keyword>
<evidence type="ECO:0000313" key="3">
    <source>
        <dbReference type="Proteomes" id="UP001596492"/>
    </source>
</evidence>
<organism evidence="2 3">
    <name type="scientific">Hirschia litorea</name>
    <dbReference type="NCBI Taxonomy" id="1199156"/>
    <lineage>
        <taxon>Bacteria</taxon>
        <taxon>Pseudomonadati</taxon>
        <taxon>Pseudomonadota</taxon>
        <taxon>Alphaproteobacteria</taxon>
        <taxon>Hyphomonadales</taxon>
        <taxon>Hyphomonadaceae</taxon>
        <taxon>Hirschia</taxon>
    </lineage>
</organism>
<feature type="transmembrane region" description="Helical" evidence="1">
    <location>
        <begin position="21"/>
        <end position="44"/>
    </location>
</feature>
<proteinExistence type="predicted"/>
<keyword evidence="1" id="KW-0472">Membrane</keyword>
<reference evidence="3" key="1">
    <citation type="journal article" date="2019" name="Int. J. Syst. Evol. Microbiol.">
        <title>The Global Catalogue of Microorganisms (GCM) 10K type strain sequencing project: providing services to taxonomists for standard genome sequencing and annotation.</title>
        <authorList>
            <consortium name="The Broad Institute Genomics Platform"/>
            <consortium name="The Broad Institute Genome Sequencing Center for Infectious Disease"/>
            <person name="Wu L."/>
            <person name="Ma J."/>
        </authorList>
    </citation>
    <scope>NUCLEOTIDE SEQUENCE [LARGE SCALE GENOMIC DNA]</scope>
    <source>
        <strain evidence="3">CCUG 51308</strain>
    </source>
</reference>
<sequence>MSLPVRFRKEKPKIDKSRLRGLFFGSLSFIGVILGLFLCFSITMDGVKFLNSTPENTAIGELAFACNRAMSHNDIRDTGGCRCIAKAALTDETLGPKRTKALQVYFEKLETTTETLNGHIPSQLEVSRSVGLIYGHPFLRAYGQCMQTGLQSDQTKTTIN</sequence>
<keyword evidence="1" id="KW-1133">Transmembrane helix</keyword>
<protein>
    <submittedName>
        <fullName evidence="2">Uncharacterized protein</fullName>
    </submittedName>
</protein>
<accession>A0ABW2IGA1</accession>
<evidence type="ECO:0000313" key="2">
    <source>
        <dbReference type="EMBL" id="MFC7290110.1"/>
    </source>
</evidence>
<keyword evidence="3" id="KW-1185">Reference proteome</keyword>
<dbReference type="EMBL" id="JBHTBR010000002">
    <property type="protein sequence ID" value="MFC7290110.1"/>
    <property type="molecule type" value="Genomic_DNA"/>
</dbReference>
<comment type="caution">
    <text evidence="2">The sequence shown here is derived from an EMBL/GenBank/DDBJ whole genome shotgun (WGS) entry which is preliminary data.</text>
</comment>
<dbReference type="RefSeq" id="WP_382164726.1">
    <property type="nucleotide sequence ID" value="NZ_JBHTBR010000002.1"/>
</dbReference>
<name>A0ABW2IGA1_9PROT</name>
<gene>
    <name evidence="2" type="ORF">ACFQS8_00650</name>
</gene>